<comment type="caution">
    <text evidence="2">The sequence shown here is derived from an EMBL/GenBank/DDBJ whole genome shotgun (WGS) entry which is preliminary data.</text>
</comment>
<sequence length="266" mass="30560">MRTLSWLITTLLLIQSPQESHRIAWLSEILYDLLILQTDFARWGRIVTLEKERVIHSTSVSRTQLRAIKVKDKVVPNNSQVKFPKKEEWNWWIAKEMSIRLTWKQKSRLGPKDMDAKIRKVMINKFTNSSYSLLDLDAKAHDGTSQALLCNFCGEISGISTVFCERSSGKRFYLLVVVGSDLYTIIFFKETNFINPICFMATLHQSAWFYGIEDFLILTSITFTLLSTKDVVDKALPKLTYVKDKLCSSCEMCKAKEASSRQSSSS</sequence>
<dbReference type="EMBL" id="BQNB010011039">
    <property type="protein sequence ID" value="GJS85288.1"/>
    <property type="molecule type" value="Genomic_DNA"/>
</dbReference>
<keyword evidence="1" id="KW-0732">Signal</keyword>
<dbReference type="Proteomes" id="UP001151760">
    <property type="component" value="Unassembled WGS sequence"/>
</dbReference>
<feature type="signal peptide" evidence="1">
    <location>
        <begin position="1"/>
        <end position="20"/>
    </location>
</feature>
<reference evidence="2" key="1">
    <citation type="journal article" date="2022" name="Int. J. Mol. Sci.">
        <title>Draft Genome of Tanacetum Coccineum: Genomic Comparison of Closely Related Tanacetum-Family Plants.</title>
        <authorList>
            <person name="Yamashiro T."/>
            <person name="Shiraishi A."/>
            <person name="Nakayama K."/>
            <person name="Satake H."/>
        </authorList>
    </citation>
    <scope>NUCLEOTIDE SEQUENCE</scope>
</reference>
<reference evidence="2" key="2">
    <citation type="submission" date="2022-01" db="EMBL/GenBank/DDBJ databases">
        <authorList>
            <person name="Yamashiro T."/>
            <person name="Shiraishi A."/>
            <person name="Satake H."/>
            <person name="Nakayama K."/>
        </authorList>
    </citation>
    <scope>NUCLEOTIDE SEQUENCE</scope>
</reference>
<protein>
    <submittedName>
        <fullName evidence="2">Uncharacterized protein</fullName>
    </submittedName>
</protein>
<evidence type="ECO:0000313" key="3">
    <source>
        <dbReference type="Proteomes" id="UP001151760"/>
    </source>
</evidence>
<gene>
    <name evidence="2" type="ORF">Tco_0751829</name>
</gene>
<evidence type="ECO:0000256" key="1">
    <source>
        <dbReference type="SAM" id="SignalP"/>
    </source>
</evidence>
<feature type="chain" id="PRO_5047321914" evidence="1">
    <location>
        <begin position="21"/>
        <end position="266"/>
    </location>
</feature>
<name>A0ABQ4Z556_9ASTR</name>
<accession>A0ABQ4Z556</accession>
<keyword evidence="3" id="KW-1185">Reference proteome</keyword>
<organism evidence="2 3">
    <name type="scientific">Tanacetum coccineum</name>
    <dbReference type="NCBI Taxonomy" id="301880"/>
    <lineage>
        <taxon>Eukaryota</taxon>
        <taxon>Viridiplantae</taxon>
        <taxon>Streptophyta</taxon>
        <taxon>Embryophyta</taxon>
        <taxon>Tracheophyta</taxon>
        <taxon>Spermatophyta</taxon>
        <taxon>Magnoliopsida</taxon>
        <taxon>eudicotyledons</taxon>
        <taxon>Gunneridae</taxon>
        <taxon>Pentapetalae</taxon>
        <taxon>asterids</taxon>
        <taxon>campanulids</taxon>
        <taxon>Asterales</taxon>
        <taxon>Asteraceae</taxon>
        <taxon>Asteroideae</taxon>
        <taxon>Anthemideae</taxon>
        <taxon>Anthemidinae</taxon>
        <taxon>Tanacetum</taxon>
    </lineage>
</organism>
<proteinExistence type="predicted"/>
<evidence type="ECO:0000313" key="2">
    <source>
        <dbReference type="EMBL" id="GJS85288.1"/>
    </source>
</evidence>